<comment type="caution">
    <text evidence="2">The sequence shown here is derived from an EMBL/GenBank/DDBJ whole genome shotgun (WGS) entry which is preliminary data.</text>
</comment>
<reference evidence="2 3" key="1">
    <citation type="journal article" date="2018" name="PLoS Genet.">
        <title>Population sequencing reveals clonal diversity and ancestral inbreeding in the grapevine cultivar Chardonnay.</title>
        <authorList>
            <person name="Roach M.J."/>
            <person name="Johnson D.L."/>
            <person name="Bohlmann J."/>
            <person name="van Vuuren H.J."/>
            <person name="Jones S.J."/>
            <person name="Pretorius I.S."/>
            <person name="Schmidt S.A."/>
            <person name="Borneman A.R."/>
        </authorList>
    </citation>
    <scope>NUCLEOTIDE SEQUENCE [LARGE SCALE GENOMIC DNA]</scope>
    <source>
        <strain evidence="3">cv. Chardonnay</strain>
        <tissue evidence="2">Leaf</tissue>
    </source>
</reference>
<accession>A0A438J458</accession>
<feature type="transmembrane region" description="Helical" evidence="1">
    <location>
        <begin position="49"/>
        <end position="66"/>
    </location>
</feature>
<evidence type="ECO:0000313" key="2">
    <source>
        <dbReference type="EMBL" id="RVX03742.1"/>
    </source>
</evidence>
<dbReference type="Proteomes" id="UP000288805">
    <property type="component" value="Unassembled WGS sequence"/>
</dbReference>
<dbReference type="AlphaFoldDB" id="A0A438J458"/>
<keyword evidence="1" id="KW-0812">Transmembrane</keyword>
<feature type="transmembrane region" description="Helical" evidence="1">
    <location>
        <begin position="78"/>
        <end position="99"/>
    </location>
</feature>
<sequence length="104" mass="12021">MAKKVATRRELLVRWRGIEEVIGDGGDDVLPDTPKRRRLQRLKEDCDRIEFWWFLAFSIWSPFGYLENGGNDTKGYDFGFCVLCCIGLSSVELVLYRVISAENI</sequence>
<keyword evidence="1" id="KW-1133">Transmembrane helix</keyword>
<protein>
    <submittedName>
        <fullName evidence="2">Uncharacterized protein</fullName>
    </submittedName>
</protein>
<gene>
    <name evidence="2" type="ORF">CK203_023058</name>
</gene>
<dbReference type="EMBL" id="QGNW01000064">
    <property type="protein sequence ID" value="RVX03742.1"/>
    <property type="molecule type" value="Genomic_DNA"/>
</dbReference>
<proteinExistence type="predicted"/>
<keyword evidence="1" id="KW-0472">Membrane</keyword>
<name>A0A438J458_VITVI</name>
<evidence type="ECO:0000313" key="3">
    <source>
        <dbReference type="Proteomes" id="UP000288805"/>
    </source>
</evidence>
<evidence type="ECO:0000256" key="1">
    <source>
        <dbReference type="SAM" id="Phobius"/>
    </source>
</evidence>
<organism evidence="2 3">
    <name type="scientific">Vitis vinifera</name>
    <name type="common">Grape</name>
    <dbReference type="NCBI Taxonomy" id="29760"/>
    <lineage>
        <taxon>Eukaryota</taxon>
        <taxon>Viridiplantae</taxon>
        <taxon>Streptophyta</taxon>
        <taxon>Embryophyta</taxon>
        <taxon>Tracheophyta</taxon>
        <taxon>Spermatophyta</taxon>
        <taxon>Magnoliopsida</taxon>
        <taxon>eudicotyledons</taxon>
        <taxon>Gunneridae</taxon>
        <taxon>Pentapetalae</taxon>
        <taxon>rosids</taxon>
        <taxon>Vitales</taxon>
        <taxon>Vitaceae</taxon>
        <taxon>Viteae</taxon>
        <taxon>Vitis</taxon>
    </lineage>
</organism>